<reference evidence="2 3" key="1">
    <citation type="submission" date="2019-03" db="EMBL/GenBank/DDBJ databases">
        <title>Rhodosporidium diobovatum UCD-FST 08-225 genome sequencing, assembly, and annotation.</title>
        <authorList>
            <person name="Fakankun I.U."/>
            <person name="Fristensky B."/>
            <person name="Levin D.B."/>
        </authorList>
    </citation>
    <scope>NUCLEOTIDE SEQUENCE [LARGE SCALE GENOMIC DNA]</scope>
    <source>
        <strain evidence="2 3">UCD-FST 08-225</strain>
    </source>
</reference>
<dbReference type="Gene3D" id="3.80.10.10">
    <property type="entry name" value="Ribonuclease Inhibitor"/>
    <property type="match status" value="1"/>
</dbReference>
<dbReference type="SUPFAM" id="SSF52047">
    <property type="entry name" value="RNI-like"/>
    <property type="match status" value="1"/>
</dbReference>
<organism evidence="2 3">
    <name type="scientific">Rhodotorula diobovata</name>
    <dbReference type="NCBI Taxonomy" id="5288"/>
    <lineage>
        <taxon>Eukaryota</taxon>
        <taxon>Fungi</taxon>
        <taxon>Dikarya</taxon>
        <taxon>Basidiomycota</taxon>
        <taxon>Pucciniomycotina</taxon>
        <taxon>Microbotryomycetes</taxon>
        <taxon>Sporidiobolales</taxon>
        <taxon>Sporidiobolaceae</taxon>
        <taxon>Rhodotorula</taxon>
    </lineage>
</organism>
<dbReference type="InterPro" id="IPR032675">
    <property type="entry name" value="LRR_dom_sf"/>
</dbReference>
<protein>
    <submittedName>
        <fullName evidence="2">Proteophosphoglycan ppg4</fullName>
    </submittedName>
</protein>
<dbReference type="AlphaFoldDB" id="A0A5C5G0G4"/>
<feature type="region of interest" description="Disordered" evidence="1">
    <location>
        <begin position="37"/>
        <end position="66"/>
    </location>
</feature>
<keyword evidence="3" id="KW-1185">Reference proteome</keyword>
<evidence type="ECO:0000256" key="1">
    <source>
        <dbReference type="SAM" id="MobiDB-lite"/>
    </source>
</evidence>
<comment type="caution">
    <text evidence="2">The sequence shown here is derived from an EMBL/GenBank/DDBJ whole genome shotgun (WGS) entry which is preliminary data.</text>
</comment>
<gene>
    <name evidence="2" type="ORF">DMC30DRAFT_177886</name>
</gene>
<accession>A0A5C5G0G4</accession>
<dbReference type="EMBL" id="SOZI01000034">
    <property type="protein sequence ID" value="TNY21949.1"/>
    <property type="molecule type" value="Genomic_DNA"/>
</dbReference>
<dbReference type="STRING" id="5288.A0A5C5G0G4"/>
<evidence type="ECO:0000313" key="2">
    <source>
        <dbReference type="EMBL" id="TNY21949.1"/>
    </source>
</evidence>
<sequence>MSAGVRASGPASLASLPDKLKARIVAHLDEISLYADDEDWEEESDGGDSALQGKDSTDEAKATSLGANDAQLAVGDMFASPEDQRRSTLSAMSLVSKEWHTLVAPVIWRELWLYARSTESLLELAQDILPRQAEHVKQLCLRESQFDTLLADDKGDSLPLAEGRALEVVEAIERLAELGAWTGEWELRCARARTTLLARIVEGCPNVSELDIEGPLRILRRATWDVITSGEDEEPAAAVEIPEAEVANSALAAVKALGERVTALSLLLPPDDISTEQHAVEFLEAYPSLKALELNVFVAAGGRTETTVAAQRKALGGAVASLKSLEELNLGCSNFVDDELAHASFFAPLKHLALGEAPDLTFASFFALVNKFSATLESLELDGTPATTPDDGALPPLDLPKLVALDIATPLEAPVLSLFVNAPLREISIGECPQLTAKDVVAFLEAHKDTLRCVDLEEGAVAAEGDGADDAEVKQPEEVVAAWCEEHDVEFAVIEADDVGLDDDDDSEDESA</sequence>
<name>A0A5C5G0G4_9BASI</name>
<dbReference type="OrthoDB" id="2525809at2759"/>
<evidence type="ECO:0000313" key="3">
    <source>
        <dbReference type="Proteomes" id="UP000311382"/>
    </source>
</evidence>
<feature type="compositionally biased region" description="Acidic residues" evidence="1">
    <location>
        <begin position="37"/>
        <end position="46"/>
    </location>
</feature>
<dbReference type="Proteomes" id="UP000311382">
    <property type="component" value="Unassembled WGS sequence"/>
</dbReference>
<proteinExistence type="predicted"/>